<evidence type="ECO:0000256" key="1">
    <source>
        <dbReference type="SAM" id="MobiDB-lite"/>
    </source>
</evidence>
<name>A0A0V1L4I0_9BILA</name>
<accession>A0A0V1L4I0</accession>
<gene>
    <name evidence="2" type="ORF">T02_7259</name>
</gene>
<protein>
    <submittedName>
        <fullName evidence="2">Uncharacterized protein</fullName>
    </submittedName>
</protein>
<evidence type="ECO:0000313" key="2">
    <source>
        <dbReference type="EMBL" id="KRZ54443.1"/>
    </source>
</evidence>
<dbReference type="EMBL" id="JYDW01000138">
    <property type="protein sequence ID" value="KRZ54443.1"/>
    <property type="molecule type" value="Genomic_DNA"/>
</dbReference>
<feature type="non-terminal residue" evidence="2">
    <location>
        <position position="84"/>
    </location>
</feature>
<reference evidence="2 3" key="1">
    <citation type="submission" date="2015-05" db="EMBL/GenBank/DDBJ databases">
        <title>Evolution of Trichinella species and genotypes.</title>
        <authorList>
            <person name="Korhonen P.K."/>
            <person name="Edoardo P."/>
            <person name="Giuseppe L.R."/>
            <person name="Gasser R.B."/>
        </authorList>
    </citation>
    <scope>NUCLEOTIDE SEQUENCE [LARGE SCALE GENOMIC DNA]</scope>
    <source>
        <strain evidence="2">ISS10</strain>
    </source>
</reference>
<sequence length="84" mass="9770">RGRGRKVTTHCNDRGDSPVTEAHTRQPQRKTWYIAINTTNSLRNKPNVEHVSLEETEYNSSLLRNENLFEARNFITSNITKRSL</sequence>
<evidence type="ECO:0000313" key="3">
    <source>
        <dbReference type="Proteomes" id="UP000054721"/>
    </source>
</evidence>
<proteinExistence type="predicted"/>
<feature type="region of interest" description="Disordered" evidence="1">
    <location>
        <begin position="1"/>
        <end position="27"/>
    </location>
</feature>
<keyword evidence="3" id="KW-1185">Reference proteome</keyword>
<comment type="caution">
    <text evidence="2">The sequence shown here is derived from an EMBL/GenBank/DDBJ whole genome shotgun (WGS) entry which is preliminary data.</text>
</comment>
<dbReference type="Proteomes" id="UP000054721">
    <property type="component" value="Unassembled WGS sequence"/>
</dbReference>
<dbReference type="AlphaFoldDB" id="A0A0V1L4I0"/>
<organism evidence="2 3">
    <name type="scientific">Trichinella nativa</name>
    <dbReference type="NCBI Taxonomy" id="6335"/>
    <lineage>
        <taxon>Eukaryota</taxon>
        <taxon>Metazoa</taxon>
        <taxon>Ecdysozoa</taxon>
        <taxon>Nematoda</taxon>
        <taxon>Enoplea</taxon>
        <taxon>Dorylaimia</taxon>
        <taxon>Trichinellida</taxon>
        <taxon>Trichinellidae</taxon>
        <taxon>Trichinella</taxon>
    </lineage>
</organism>